<proteinExistence type="predicted"/>
<dbReference type="SUPFAM" id="SSF143100">
    <property type="entry name" value="TTHA1013/TTHA0281-like"/>
    <property type="match status" value="1"/>
</dbReference>
<gene>
    <name evidence="1" type="ORF">ALIPUT_01644</name>
</gene>
<evidence type="ECO:0000313" key="2">
    <source>
        <dbReference type="Proteomes" id="UP000005819"/>
    </source>
</evidence>
<dbReference type="InterPro" id="IPR010985">
    <property type="entry name" value="Ribbon_hlx_hlx"/>
</dbReference>
<dbReference type="HOGENOM" id="CLU_134927_1_1_10"/>
<organism evidence="1 2">
    <name type="scientific">Alistipes putredinis DSM 17216</name>
    <dbReference type="NCBI Taxonomy" id="445970"/>
    <lineage>
        <taxon>Bacteria</taxon>
        <taxon>Pseudomonadati</taxon>
        <taxon>Bacteroidota</taxon>
        <taxon>Bacteroidia</taxon>
        <taxon>Bacteroidales</taxon>
        <taxon>Rikenellaceae</taxon>
        <taxon>Alistipes</taxon>
    </lineage>
</organism>
<dbReference type="EMBL" id="ABFK02000020">
    <property type="protein sequence ID" value="EDS02125.1"/>
    <property type="molecule type" value="Genomic_DNA"/>
</dbReference>
<dbReference type="InterPro" id="IPR008651">
    <property type="entry name" value="Uncharacterised_HicB"/>
</dbReference>
<dbReference type="GO" id="GO:0006355">
    <property type="term" value="P:regulation of DNA-templated transcription"/>
    <property type="evidence" value="ECO:0007669"/>
    <property type="project" value="InterPro"/>
</dbReference>
<dbReference type="InterPro" id="IPR035069">
    <property type="entry name" value="TTHA1013/TTHA0281-like"/>
</dbReference>
<keyword evidence="2" id="KW-1185">Reference proteome</keyword>
<sequence>MNTMNYKGYIGSIEVSEEDNRLFGKVLALPHDTMITYEGETIAELREDFHGAVDDYLEHCKTMGIEPRKSYSGTLNVRISPETHRKIAILAKQAGISINAFIKAAVEKQIATML</sequence>
<dbReference type="eggNOG" id="COG4226">
    <property type="taxonomic scope" value="Bacteria"/>
</dbReference>
<dbReference type="GeneID" id="73802251"/>
<accession>B0MXA5</accession>
<dbReference type="Pfam" id="PF05534">
    <property type="entry name" value="HicB"/>
    <property type="match status" value="1"/>
</dbReference>
<evidence type="ECO:0000313" key="1">
    <source>
        <dbReference type="EMBL" id="EDS02125.1"/>
    </source>
</evidence>
<reference evidence="1" key="2">
    <citation type="submission" date="2013-09" db="EMBL/GenBank/DDBJ databases">
        <title>Draft genome sequence of Alistipes putredinis (DSM 17216).</title>
        <authorList>
            <person name="Sudarsanam P."/>
            <person name="Ley R."/>
            <person name="Guruge J."/>
            <person name="Turnbaugh P.J."/>
            <person name="Mahowald M."/>
            <person name="Liep D."/>
            <person name="Gordon J."/>
        </authorList>
    </citation>
    <scope>NUCLEOTIDE SEQUENCE</scope>
    <source>
        <strain evidence="1">DSM 17216</strain>
    </source>
</reference>
<name>B0MXA5_9BACT</name>
<dbReference type="Proteomes" id="UP000005819">
    <property type="component" value="Unassembled WGS sequence"/>
</dbReference>
<comment type="caution">
    <text evidence="1">The sequence shown here is derived from an EMBL/GenBank/DDBJ whole genome shotgun (WGS) entry which is preliminary data.</text>
</comment>
<dbReference type="OrthoDB" id="5297106at2"/>
<dbReference type="RefSeq" id="WP_004327677.1">
    <property type="nucleotide sequence ID" value="NZ_DS499577.1"/>
</dbReference>
<protein>
    <submittedName>
        <fullName evidence="1">Toxin-antitoxin system, antitoxin component, HicB family</fullName>
    </submittedName>
</protein>
<dbReference type="AlphaFoldDB" id="B0MXA5"/>
<dbReference type="SUPFAM" id="SSF47598">
    <property type="entry name" value="Ribbon-helix-helix"/>
    <property type="match status" value="1"/>
</dbReference>
<reference evidence="1" key="1">
    <citation type="submission" date="2007-10" db="EMBL/GenBank/DDBJ databases">
        <authorList>
            <person name="Fulton L."/>
            <person name="Clifton S."/>
            <person name="Fulton B."/>
            <person name="Xu J."/>
            <person name="Minx P."/>
            <person name="Pepin K.H."/>
            <person name="Johnson M."/>
            <person name="Thiruvilangam P."/>
            <person name="Bhonagiri V."/>
            <person name="Nash W.E."/>
            <person name="Mardis E.R."/>
            <person name="Wilson R.K."/>
        </authorList>
    </citation>
    <scope>NUCLEOTIDE SEQUENCE [LARGE SCALE GENOMIC DNA]</scope>
    <source>
        <strain evidence="1">DSM 17216</strain>
    </source>
</reference>